<organism evidence="1 2">
    <name type="scientific">Bordetella hinzii OH87 BAL007II</name>
    <dbReference type="NCBI Taxonomy" id="1331262"/>
    <lineage>
        <taxon>Bacteria</taxon>
        <taxon>Pseudomonadati</taxon>
        <taxon>Pseudomonadota</taxon>
        <taxon>Betaproteobacteria</taxon>
        <taxon>Burkholderiales</taxon>
        <taxon>Alcaligenaceae</taxon>
        <taxon>Bordetella</taxon>
    </lineage>
</organism>
<evidence type="ECO:0000313" key="2">
    <source>
        <dbReference type="Proteomes" id="UP000025748"/>
    </source>
</evidence>
<comment type="caution">
    <text evidence="1">The sequence shown here is derived from an EMBL/GenBank/DDBJ whole genome shotgun (WGS) entry which is preliminary data.</text>
</comment>
<gene>
    <name evidence="1" type="ORF">L544_3234</name>
</gene>
<protein>
    <submittedName>
        <fullName evidence="1">Phage stabilization protein</fullName>
    </submittedName>
</protein>
<evidence type="ECO:0000313" key="1">
    <source>
        <dbReference type="EMBL" id="KCB26246.1"/>
    </source>
</evidence>
<dbReference type="RefSeq" id="WP_155272617.1">
    <property type="nucleotide sequence ID" value="NZ_JHEM01000002.1"/>
</dbReference>
<name>A0ABR4R6H4_9BORD</name>
<dbReference type="EMBL" id="JHEM01000002">
    <property type="protein sequence ID" value="KCB26246.1"/>
    <property type="molecule type" value="Genomic_DNA"/>
</dbReference>
<accession>A0ABR4R6H4</accession>
<dbReference type="Proteomes" id="UP000025748">
    <property type="component" value="Unassembled WGS sequence"/>
</dbReference>
<proteinExistence type="predicted"/>
<reference evidence="1 2" key="1">
    <citation type="submission" date="2014-03" db="EMBL/GenBank/DDBJ databases">
        <title>Genome sequence of Bordetella hinzii.</title>
        <authorList>
            <person name="Register K."/>
            <person name="Harvill E."/>
            <person name="Goodfield L.L."/>
            <person name="Ivanov Y.V."/>
            <person name="Meyer J.A."/>
            <person name="Muse S.J."/>
            <person name="Jacobs N."/>
            <person name="Bendor L."/>
            <person name="Smallridge W.E."/>
            <person name="Brinkac L.M."/>
            <person name="Sanka R."/>
            <person name="Kim M."/>
            <person name="Losada L."/>
        </authorList>
    </citation>
    <scope>NUCLEOTIDE SEQUENCE [LARGE SCALE GENOMIC DNA]</scope>
    <source>
        <strain evidence="1 2">OH87 BAL007II</strain>
    </source>
</reference>
<sequence length="470" mass="52828">MKVPLKLGAYEAKSIIANAQRCVNLYVENNPEDSPFPTTHYLMPGTQVLATSAERGWRGLYFANNQKLYGVCGRRVYAISSAWVLTELGQIASTQGQVKMIDNGNTVILVDGSSAGYTIRLDDDLFAPITQDSFYGGNTVQYGDGFFVLPRPGTNQFYISLVFESNFDALDFAGKTGFSDKLVTLQVTKRYIYLLGELTSEVWYNSGGSAFPYERMPGAFIQHGCIAADSAAQMDGAVFWLSQSKEGKCLVVRTENYEAKRISTHAIENEFQKYARVDDAFAYTMQFEGHFFYVLTFPTANKTWAFDLSTDQWSEWLWLDEQGQLNRHRSSCFAYAYGALVVGDWEDGRLYELRQDVMTDDGGPIARIRSFPHFVDDGNRVMYRELIADFQVGEGDSHGEVPVYLRWSDTKGASWGNQVEESFGLEGDYLKSVQFQRLGMARDRVFELSWSAPVKTALNGAFVQPIPANQ</sequence>
<keyword evidence="2" id="KW-1185">Reference proteome</keyword>